<evidence type="ECO:0000313" key="7">
    <source>
        <dbReference type="Proteomes" id="UP000191154"/>
    </source>
</evidence>
<sequence>MQELSNVIAGKYEEIIEKIKSFSDEYLNEEYKNICVAAAETLCLNNEEVIKKGKSFSWAAGIVHAIGTVNNLFDAKEQPYIKALDLYKEFGVSNSTATNKSKEVKKLLNLSKENMRWIIGAEGKTPKEEVAVTTEAVNAKIKDQPLKVIIDKNFVIAQKIINYAWHEKNYKNKAKFAKEALEIYENCPDAYIILSKNSKLNDNEKKELLEKAVKAGQHMLKIENLENADLKILSLKVSEPFFGAKYTLAMHLWRMNQREEAIQNAFDVVKYDKKDNLLVRGILSSWLLIEEKYDQAKELLEKYETDYLAHINYNRVALFYKTGKLKEAESALRRAYKRNPFVIEYLLKQKRVPSVIPSIPKIGDEAEAMVYANSGLQVWNDSQMIHWLKEMKRDFDIINFK</sequence>
<dbReference type="Pfam" id="PF04184">
    <property type="entry name" value="ST7"/>
    <property type="match status" value="1"/>
</dbReference>
<evidence type="ECO:0000256" key="4">
    <source>
        <dbReference type="ARBA" id="ARBA00023136"/>
    </source>
</evidence>
<dbReference type="SUPFAM" id="SSF48452">
    <property type="entry name" value="TPR-like"/>
    <property type="match status" value="1"/>
</dbReference>
<dbReference type="InterPro" id="IPR045651">
    <property type="entry name" value="DUF6398"/>
</dbReference>
<dbReference type="Gene3D" id="1.25.40.10">
    <property type="entry name" value="Tetratricopeptide repeat domain"/>
    <property type="match status" value="1"/>
</dbReference>
<protein>
    <submittedName>
        <fullName evidence="6">ST7 protein</fullName>
    </submittedName>
</protein>
<dbReference type="Pfam" id="PF19935">
    <property type="entry name" value="DUF6398"/>
    <property type="match status" value="1"/>
</dbReference>
<comment type="caution">
    <text evidence="6">The sequence shown here is derived from an EMBL/GenBank/DDBJ whole genome shotgun (WGS) entry which is preliminary data.</text>
</comment>
<dbReference type="GO" id="GO:0016020">
    <property type="term" value="C:membrane"/>
    <property type="evidence" value="ECO:0007669"/>
    <property type="project" value="UniProtKB-SubCell"/>
</dbReference>
<evidence type="ECO:0000256" key="3">
    <source>
        <dbReference type="ARBA" id="ARBA00022989"/>
    </source>
</evidence>
<dbReference type="AlphaFoldDB" id="A0A1S8NBH5"/>
<dbReference type="InterPro" id="IPR011990">
    <property type="entry name" value="TPR-like_helical_dom_sf"/>
</dbReference>
<evidence type="ECO:0000259" key="5">
    <source>
        <dbReference type="Pfam" id="PF19935"/>
    </source>
</evidence>
<keyword evidence="3" id="KW-1133">Transmembrane helix</keyword>
<evidence type="ECO:0000256" key="1">
    <source>
        <dbReference type="ARBA" id="ARBA00004141"/>
    </source>
</evidence>
<proteinExistence type="predicted"/>
<dbReference type="RefSeq" id="WP_077865128.1">
    <property type="nucleotide sequence ID" value="NZ_LZYZ01000003.1"/>
</dbReference>
<reference evidence="6 7" key="1">
    <citation type="submission" date="2016-05" db="EMBL/GenBank/DDBJ databases">
        <title>Microbial solvent formation.</title>
        <authorList>
            <person name="Poehlein A."/>
            <person name="Montoya Solano J.D."/>
            <person name="Flitsch S."/>
            <person name="Krabben P."/>
            <person name="Duerre P."/>
            <person name="Daniel R."/>
        </authorList>
    </citation>
    <scope>NUCLEOTIDE SEQUENCE [LARGE SCALE GENOMIC DNA]</scope>
    <source>
        <strain evidence="6 7">L1-8</strain>
    </source>
</reference>
<comment type="subcellular location">
    <subcellularLocation>
        <location evidence="1">Membrane</location>
        <topology evidence="1">Multi-pass membrane protein</topology>
    </subcellularLocation>
</comment>
<name>A0A1S8NBH5_CLOSA</name>
<organism evidence="6 7">
    <name type="scientific">Clostridium saccharobutylicum</name>
    <dbReference type="NCBI Taxonomy" id="169679"/>
    <lineage>
        <taxon>Bacteria</taxon>
        <taxon>Bacillati</taxon>
        <taxon>Bacillota</taxon>
        <taxon>Clostridia</taxon>
        <taxon>Eubacteriales</taxon>
        <taxon>Clostridiaceae</taxon>
        <taxon>Clostridium</taxon>
    </lineage>
</organism>
<evidence type="ECO:0000313" key="6">
    <source>
        <dbReference type="EMBL" id="OOM13732.1"/>
    </source>
</evidence>
<accession>A0A1S8NBH5</accession>
<dbReference type="InterPro" id="IPR007311">
    <property type="entry name" value="ST7"/>
</dbReference>
<dbReference type="Proteomes" id="UP000191154">
    <property type="component" value="Unassembled WGS sequence"/>
</dbReference>
<dbReference type="EMBL" id="LZYZ01000003">
    <property type="protein sequence ID" value="OOM13732.1"/>
    <property type="molecule type" value="Genomic_DNA"/>
</dbReference>
<keyword evidence="2" id="KW-0812">Transmembrane</keyword>
<dbReference type="STRING" id="169679.CSACC_14570"/>
<feature type="domain" description="DUF6398" evidence="5">
    <location>
        <begin position="14"/>
        <end position="119"/>
    </location>
</feature>
<evidence type="ECO:0000256" key="2">
    <source>
        <dbReference type="ARBA" id="ARBA00022692"/>
    </source>
</evidence>
<keyword evidence="4" id="KW-0472">Membrane</keyword>
<gene>
    <name evidence="6" type="ORF">CLOSAC_18180</name>
</gene>